<dbReference type="OrthoDB" id="9794954at2"/>
<proteinExistence type="predicted"/>
<dbReference type="InParanoid" id="A0A1B1YTC9"/>
<dbReference type="InterPro" id="IPR050074">
    <property type="entry name" value="DHO_dehydrogenase"/>
</dbReference>
<dbReference type="InterPro" id="IPR013785">
    <property type="entry name" value="Aldolase_TIM"/>
</dbReference>
<dbReference type="Gene3D" id="3.20.20.70">
    <property type="entry name" value="Aldolase class I"/>
    <property type="match status" value="1"/>
</dbReference>
<dbReference type="GO" id="GO:0005737">
    <property type="term" value="C:cytoplasm"/>
    <property type="evidence" value="ECO:0007669"/>
    <property type="project" value="InterPro"/>
</dbReference>
<protein>
    <recommendedName>
        <fullName evidence="7">Dihydroorotate dehydrogenase catalytic domain-containing protein</fullName>
    </recommendedName>
</protein>
<keyword evidence="3" id="KW-0285">Flavoprotein</keyword>
<evidence type="ECO:0000259" key="7">
    <source>
        <dbReference type="Pfam" id="PF01180"/>
    </source>
</evidence>
<organism evidence="8 9">
    <name type="scientific">Immundisolibacter cernigliae</name>
    <dbReference type="NCBI Taxonomy" id="1810504"/>
    <lineage>
        <taxon>Bacteria</taxon>
        <taxon>Pseudomonadati</taxon>
        <taxon>Pseudomonadota</taxon>
        <taxon>Gammaproteobacteria</taxon>
        <taxon>Immundisolibacterales</taxon>
        <taxon>Immundisolibacteraceae</taxon>
        <taxon>Immundisolibacter</taxon>
    </lineage>
</organism>
<dbReference type="UniPathway" id="UPA00070"/>
<evidence type="ECO:0000256" key="3">
    <source>
        <dbReference type="ARBA" id="ARBA00022630"/>
    </source>
</evidence>
<evidence type="ECO:0000256" key="2">
    <source>
        <dbReference type="ARBA" id="ARBA00004725"/>
    </source>
</evidence>
<evidence type="ECO:0000256" key="5">
    <source>
        <dbReference type="ARBA" id="ARBA00022975"/>
    </source>
</evidence>
<keyword evidence="4" id="KW-0288">FMN</keyword>
<dbReference type="InterPro" id="IPR005720">
    <property type="entry name" value="Dihydroorotate_DH_cat"/>
</dbReference>
<dbReference type="Pfam" id="PF01180">
    <property type="entry name" value="DHO_dh"/>
    <property type="match status" value="1"/>
</dbReference>
<comment type="cofactor">
    <cofactor evidence="1">
        <name>FMN</name>
        <dbReference type="ChEBI" id="CHEBI:58210"/>
    </cofactor>
</comment>
<dbReference type="GO" id="GO:0006207">
    <property type="term" value="P:'de novo' pyrimidine nucleobase biosynthetic process"/>
    <property type="evidence" value="ECO:0007669"/>
    <property type="project" value="TreeGrafter"/>
</dbReference>
<evidence type="ECO:0000313" key="8">
    <source>
        <dbReference type="EMBL" id="ANX03947.1"/>
    </source>
</evidence>
<dbReference type="SUPFAM" id="SSF51395">
    <property type="entry name" value="FMN-linked oxidoreductases"/>
    <property type="match status" value="1"/>
</dbReference>
<gene>
    <name evidence="8" type="ORF">PG2T_06905</name>
</gene>
<dbReference type="NCBIfam" id="NF005741">
    <property type="entry name" value="PRK07565.1"/>
    <property type="match status" value="1"/>
</dbReference>
<dbReference type="STRING" id="1810504.PG2T_06905"/>
<reference evidence="9" key="1">
    <citation type="submission" date="2016-03" db="EMBL/GenBank/DDBJ databases">
        <title>Complete genome sequence of Solimmundus cernigliae, representing a novel lineage of polycyclic aromatic hydrocarbon degraders within the Gammaproteobacteria.</title>
        <authorList>
            <person name="Singleton D.R."/>
            <person name="Dickey A.N."/>
            <person name="Scholl E.H."/>
            <person name="Wright F.A."/>
            <person name="Aitken M.D."/>
        </authorList>
    </citation>
    <scope>NUCLEOTIDE SEQUENCE [LARGE SCALE GENOMIC DNA]</scope>
    <source>
        <strain evidence="9">TR3.2</strain>
    </source>
</reference>
<dbReference type="RefSeq" id="WP_068803720.1">
    <property type="nucleotide sequence ID" value="NZ_CP014671.1"/>
</dbReference>
<sequence>MTLETTYLGLTLAHPIIAGASPLSATLDGIRRLEDAGAAAIVTATLYEEELVAQEEALEAVAVVGAESHPEVTSYLPPLRGYRNPRAAHVETVRRAAESVSVPLIASLNASTQEGWTRMAAELEAAGVAALELNLHRVPTDPAETSTHIEQQLLETVREVCASVTVPVAVKLGPHFTAPVHLAHALAEAGAEGLVLFNRFYEPDIDLETTTFRPTLESSTREDIRLPLMWMALLAGKVPLSLGASGGVEEAAEVAKYLLAGADAVLTVSALLRHGPGHLTHLVGGLTEWLEGHGAASVAEIRGRMSAHRLAHRELLLRAQPTRTLLLECPCQISRKASPECKPSSAQRVRHLAG</sequence>
<dbReference type="GO" id="GO:0044205">
    <property type="term" value="P:'de novo' UMP biosynthetic process"/>
    <property type="evidence" value="ECO:0007669"/>
    <property type="project" value="UniProtKB-UniPathway"/>
</dbReference>
<comment type="pathway">
    <text evidence="2">Pyrimidine metabolism; UMP biosynthesis via de novo pathway.</text>
</comment>
<feature type="domain" description="Dihydroorotate dehydrogenase catalytic" evidence="7">
    <location>
        <begin position="89"/>
        <end position="289"/>
    </location>
</feature>
<evidence type="ECO:0000313" key="9">
    <source>
        <dbReference type="Proteomes" id="UP000092952"/>
    </source>
</evidence>
<evidence type="ECO:0000256" key="6">
    <source>
        <dbReference type="ARBA" id="ARBA00023002"/>
    </source>
</evidence>
<accession>A0A1B1YTC9</accession>
<dbReference type="Proteomes" id="UP000092952">
    <property type="component" value="Chromosome"/>
</dbReference>
<dbReference type="PIRSF" id="PIRSF000164">
    <property type="entry name" value="DHO_oxidase"/>
    <property type="match status" value="1"/>
</dbReference>
<evidence type="ECO:0000256" key="1">
    <source>
        <dbReference type="ARBA" id="ARBA00001917"/>
    </source>
</evidence>
<evidence type="ECO:0000256" key="4">
    <source>
        <dbReference type="ARBA" id="ARBA00022643"/>
    </source>
</evidence>
<keyword evidence="9" id="KW-1185">Reference proteome</keyword>
<dbReference type="GO" id="GO:0004152">
    <property type="term" value="F:dihydroorotate dehydrogenase activity"/>
    <property type="evidence" value="ECO:0007669"/>
    <property type="project" value="InterPro"/>
</dbReference>
<keyword evidence="5" id="KW-0665">Pyrimidine biosynthesis</keyword>
<keyword evidence="6" id="KW-0560">Oxidoreductase</keyword>
<dbReference type="PANTHER" id="PTHR48109:SF3">
    <property type="entry name" value="SLL0744 PROTEIN"/>
    <property type="match status" value="1"/>
</dbReference>
<dbReference type="InterPro" id="IPR012135">
    <property type="entry name" value="Dihydroorotate_DH_1_2"/>
</dbReference>
<dbReference type="EMBL" id="CP014671">
    <property type="protein sequence ID" value="ANX03947.1"/>
    <property type="molecule type" value="Genomic_DNA"/>
</dbReference>
<dbReference type="AlphaFoldDB" id="A0A1B1YTC9"/>
<name>A0A1B1YTC9_9GAMM</name>
<dbReference type="PANTHER" id="PTHR48109">
    <property type="entry name" value="DIHYDROOROTATE DEHYDROGENASE (QUINONE), MITOCHONDRIAL-RELATED"/>
    <property type="match status" value="1"/>
</dbReference>
<dbReference type="KEGG" id="gbi:PG2T_06905"/>